<dbReference type="EMBL" id="NJET01000083">
    <property type="protein sequence ID" value="PHH62046.1"/>
    <property type="molecule type" value="Genomic_DNA"/>
</dbReference>
<evidence type="ECO:0000256" key="1">
    <source>
        <dbReference type="SAM" id="SignalP"/>
    </source>
</evidence>
<name>A0A2C5Y2Z7_9HYPO</name>
<feature type="signal peptide" evidence="1">
    <location>
        <begin position="1"/>
        <end position="16"/>
    </location>
</feature>
<evidence type="ECO:0000313" key="2">
    <source>
        <dbReference type="EMBL" id="PHH62046.1"/>
    </source>
</evidence>
<organism evidence="2 3">
    <name type="scientific">Ophiocordyceps australis</name>
    <dbReference type="NCBI Taxonomy" id="1399860"/>
    <lineage>
        <taxon>Eukaryota</taxon>
        <taxon>Fungi</taxon>
        <taxon>Dikarya</taxon>
        <taxon>Ascomycota</taxon>
        <taxon>Pezizomycotina</taxon>
        <taxon>Sordariomycetes</taxon>
        <taxon>Hypocreomycetidae</taxon>
        <taxon>Hypocreales</taxon>
        <taxon>Ophiocordycipitaceae</taxon>
        <taxon>Ophiocordyceps</taxon>
    </lineage>
</organism>
<dbReference type="AlphaFoldDB" id="A0A2C5Y2Z7"/>
<reference evidence="2 3" key="1">
    <citation type="submission" date="2017-06" db="EMBL/GenBank/DDBJ databases">
        <title>Ant-infecting Ophiocordyceps genomes reveal a high diversity of potential behavioral manipulation genes and a possible major role for enterotoxins.</title>
        <authorList>
            <person name="De Bekker C."/>
            <person name="Evans H.C."/>
            <person name="Brachmann A."/>
            <person name="Hughes D.P."/>
        </authorList>
    </citation>
    <scope>NUCLEOTIDE SEQUENCE [LARGE SCALE GENOMIC DNA]</scope>
    <source>
        <strain evidence="2 3">Map64</strain>
    </source>
</reference>
<accession>A0A2C5Y2Z7</accession>
<sequence length="273" mass="31965">MLRLVLMLAIATTALGWIPVPDDFLDHYNGPKQSKTMWKSFGFKGVTGVKVTDRAGPWPLDEPPWEFVPRLVRDYCTNASACWFRDLQVPATVVLHDDSLPVRTNVSVLIEGVWHPWHYCCTREILTQQLSHVLRLQHDSKRTEYLQYEALDPQTNQTTTQWRAIFHAPKAILLSRGFRKFEQHFWLGVMINVPGTTRSWPVGQCKRAYEHVRPKLKWSLKHDYLHHHALGLIRCIWPNWDHEPVFVEPFQSIAEQVLKGSFVDWRNPWKNDP</sequence>
<protein>
    <submittedName>
        <fullName evidence="2">Uncharacterized protein</fullName>
    </submittedName>
</protein>
<feature type="chain" id="PRO_5013333341" evidence="1">
    <location>
        <begin position="17"/>
        <end position="273"/>
    </location>
</feature>
<dbReference type="OrthoDB" id="4904498at2759"/>
<comment type="caution">
    <text evidence="2">The sequence shown here is derived from an EMBL/GenBank/DDBJ whole genome shotgun (WGS) entry which is preliminary data.</text>
</comment>
<keyword evidence="1" id="KW-0732">Signal</keyword>
<proteinExistence type="predicted"/>
<evidence type="ECO:0000313" key="3">
    <source>
        <dbReference type="Proteomes" id="UP000226192"/>
    </source>
</evidence>
<gene>
    <name evidence="2" type="ORF">CDD81_7602</name>
</gene>
<dbReference type="Proteomes" id="UP000226192">
    <property type="component" value="Unassembled WGS sequence"/>
</dbReference>
<keyword evidence="3" id="KW-1185">Reference proteome</keyword>